<evidence type="ECO:0000313" key="1">
    <source>
        <dbReference type="EMBL" id="QTA81864.1"/>
    </source>
</evidence>
<dbReference type="AlphaFoldDB" id="A0A975BAV9"/>
<dbReference type="KEGG" id="dli:dnl_42180"/>
<gene>
    <name evidence="1" type="ORF">dnl_42180</name>
</gene>
<dbReference type="RefSeq" id="WP_207687848.1">
    <property type="nucleotide sequence ID" value="NZ_CP061799.1"/>
</dbReference>
<proteinExistence type="predicted"/>
<evidence type="ECO:0008006" key="3">
    <source>
        <dbReference type="Google" id="ProtNLM"/>
    </source>
</evidence>
<dbReference type="EMBL" id="CP061799">
    <property type="protein sequence ID" value="QTA81864.1"/>
    <property type="molecule type" value="Genomic_DNA"/>
</dbReference>
<dbReference type="Proteomes" id="UP000663720">
    <property type="component" value="Chromosome"/>
</dbReference>
<name>A0A975BAV9_9BACT</name>
<accession>A0A975BAV9</accession>
<evidence type="ECO:0000313" key="2">
    <source>
        <dbReference type="Proteomes" id="UP000663720"/>
    </source>
</evidence>
<sequence>MIKSSDLKNEYDEVEDNIFVSFKKYIESVKSKFQDSNSTKVIKHLTLYNFNNKIKIEELESEQEFYQLLDDTMKIKSPFVNSTIIFKNHERFFWESPIKNFFRRSSCYLDIINKRDIDCDLLFNDYLKSFRKEKTQTTYFALVESVSFSKESMDFGSFKICRFKTLELDTIFNKAINEIFYPFAVMDSKCLQNYWFICVGDDEIFKEFSFDYDGKVKLDHSKFAKPIELALKKFSLFDWQLNFARDSDEKNKLWIAPELPYIFKINDNLLDSPSQIYFDYRKLLFESHTNEEIGEQPQFFIHFDNKETVGFEKFIFKIERIFNVIFLKNTKLKFIDNALGYFIKAFFAQDMEQLLWHLSTIEALLGDKTDGITSNLARRSALVIALKREDRKEIRKKFKDLYGFRSKLVHGSIFTEKSEKVYVGHLFNARDISRRIILWFLYFIYDNIQNTDKQKSFPTREDILDLIDLEPEKICNFIAT</sequence>
<organism evidence="1 2">
    <name type="scientific">Desulfonema limicola</name>
    <dbReference type="NCBI Taxonomy" id="45656"/>
    <lineage>
        <taxon>Bacteria</taxon>
        <taxon>Pseudomonadati</taxon>
        <taxon>Thermodesulfobacteriota</taxon>
        <taxon>Desulfobacteria</taxon>
        <taxon>Desulfobacterales</taxon>
        <taxon>Desulfococcaceae</taxon>
        <taxon>Desulfonema</taxon>
    </lineage>
</organism>
<reference evidence="1" key="1">
    <citation type="journal article" date="2021" name="Microb. Physiol.">
        <title>Proteogenomic Insights into the Physiology of Marine, Sulfate-Reducing, Filamentous Desulfonema limicola and Desulfonema magnum.</title>
        <authorList>
            <person name="Schnaars V."/>
            <person name="Wohlbrand L."/>
            <person name="Scheve S."/>
            <person name="Hinrichs C."/>
            <person name="Reinhardt R."/>
            <person name="Rabus R."/>
        </authorList>
    </citation>
    <scope>NUCLEOTIDE SEQUENCE</scope>
    <source>
        <strain evidence="1">5ac10</strain>
    </source>
</reference>
<keyword evidence="2" id="KW-1185">Reference proteome</keyword>
<protein>
    <recommendedName>
        <fullName evidence="3">Apea-like HEPN domain-containing protein</fullName>
    </recommendedName>
</protein>